<gene>
    <name evidence="2" type="ORF">MAR_031324</name>
</gene>
<keyword evidence="3" id="KW-1185">Reference proteome</keyword>
<keyword evidence="1" id="KW-0812">Transmembrane</keyword>
<evidence type="ECO:0000313" key="2">
    <source>
        <dbReference type="EMBL" id="WAR16730.1"/>
    </source>
</evidence>
<proteinExistence type="predicted"/>
<evidence type="ECO:0000313" key="3">
    <source>
        <dbReference type="Proteomes" id="UP001164746"/>
    </source>
</evidence>
<keyword evidence="1" id="KW-0472">Membrane</keyword>
<evidence type="ECO:0008006" key="4">
    <source>
        <dbReference type="Google" id="ProtNLM"/>
    </source>
</evidence>
<sequence length="159" mass="17121">MGQTSGELTVVTSANLQASTTPSYALRVEVEDNFGTNTGTATINISVKGSNATESPPGDDEKRTTLIVVTVLGGVLLVAVVVFIVYKNKPANVSFIGKYRRGSTVFPKREKTLSSITLRMNGKVDTSVNTDTQFNKQSYVEGTRTNEVSNNHLTRQSST</sequence>
<evidence type="ECO:0000256" key="1">
    <source>
        <dbReference type="SAM" id="Phobius"/>
    </source>
</evidence>
<feature type="transmembrane region" description="Helical" evidence="1">
    <location>
        <begin position="66"/>
        <end position="86"/>
    </location>
</feature>
<organism evidence="2 3">
    <name type="scientific">Mya arenaria</name>
    <name type="common">Soft-shell clam</name>
    <dbReference type="NCBI Taxonomy" id="6604"/>
    <lineage>
        <taxon>Eukaryota</taxon>
        <taxon>Metazoa</taxon>
        <taxon>Spiralia</taxon>
        <taxon>Lophotrochozoa</taxon>
        <taxon>Mollusca</taxon>
        <taxon>Bivalvia</taxon>
        <taxon>Autobranchia</taxon>
        <taxon>Heteroconchia</taxon>
        <taxon>Euheterodonta</taxon>
        <taxon>Imparidentia</taxon>
        <taxon>Neoheterodontei</taxon>
        <taxon>Myida</taxon>
        <taxon>Myoidea</taxon>
        <taxon>Myidae</taxon>
        <taxon>Mya</taxon>
    </lineage>
</organism>
<reference evidence="2" key="1">
    <citation type="submission" date="2022-11" db="EMBL/GenBank/DDBJ databases">
        <title>Centuries of genome instability and evolution in soft-shell clam transmissible cancer (bioRxiv).</title>
        <authorList>
            <person name="Hart S.F.M."/>
            <person name="Yonemitsu M.A."/>
            <person name="Giersch R.M."/>
            <person name="Beal B.F."/>
            <person name="Arriagada G."/>
            <person name="Davis B.W."/>
            <person name="Ostrander E.A."/>
            <person name="Goff S.P."/>
            <person name="Metzger M.J."/>
        </authorList>
    </citation>
    <scope>NUCLEOTIDE SEQUENCE</scope>
    <source>
        <strain evidence="2">MELC-2E11</strain>
        <tissue evidence="2">Siphon/mantle</tissue>
    </source>
</reference>
<protein>
    <recommendedName>
        <fullName evidence="4">Cadherin domain-containing protein</fullName>
    </recommendedName>
</protein>
<accession>A0ABY7F3K0</accession>
<keyword evidence="1" id="KW-1133">Transmembrane helix</keyword>
<dbReference type="Proteomes" id="UP001164746">
    <property type="component" value="Chromosome 10"/>
</dbReference>
<name>A0ABY7F3K0_MYAAR</name>
<dbReference type="EMBL" id="CP111021">
    <property type="protein sequence ID" value="WAR16730.1"/>
    <property type="molecule type" value="Genomic_DNA"/>
</dbReference>